<dbReference type="GO" id="GO:0016616">
    <property type="term" value="F:oxidoreductase activity, acting on the CH-OH group of donors, NAD or NADP as acceptor"/>
    <property type="evidence" value="ECO:0007669"/>
    <property type="project" value="InterPro"/>
</dbReference>
<dbReference type="Pfam" id="PF11975">
    <property type="entry name" value="Glyco_hydro_4C"/>
    <property type="match status" value="1"/>
</dbReference>
<accession>A0A1V4IIL6</accession>
<comment type="cofactor">
    <cofactor evidence="1">
        <name>Mn(2+)</name>
        <dbReference type="ChEBI" id="CHEBI:29035"/>
    </cofactor>
</comment>
<proteinExistence type="inferred from homology"/>
<keyword evidence="5 13" id="KW-0378">Hydrolase</keyword>
<feature type="binding site" evidence="10">
    <location>
        <position position="152"/>
    </location>
    <ligand>
        <name>substrate</name>
    </ligand>
</feature>
<dbReference type="Pfam" id="PF02056">
    <property type="entry name" value="Glyco_hydro_4"/>
    <property type="match status" value="1"/>
</dbReference>
<evidence type="ECO:0000256" key="13">
    <source>
        <dbReference type="RuleBase" id="RU361152"/>
    </source>
</evidence>
<reference evidence="15 16" key="1">
    <citation type="submission" date="2017-03" db="EMBL/GenBank/DDBJ databases">
        <title>Genome sequence of Clostridium oryzae DSM 28571.</title>
        <authorList>
            <person name="Poehlein A."/>
            <person name="Daniel R."/>
        </authorList>
    </citation>
    <scope>NUCLEOTIDE SEQUENCE [LARGE SCALE GENOMIC DNA]</scope>
    <source>
        <strain evidence="15 16">DSM 28571</strain>
    </source>
</reference>
<dbReference type="InterPro" id="IPR001088">
    <property type="entry name" value="Glyco_hydro_4"/>
</dbReference>
<dbReference type="RefSeq" id="WP_079425968.1">
    <property type="nucleotide sequence ID" value="NZ_MZGV01000038.1"/>
</dbReference>
<keyword evidence="8" id="KW-0119">Carbohydrate metabolism</keyword>
<keyword evidence="16" id="KW-1185">Reference proteome</keyword>
<sequence length="440" mass="49813">MLKITFMGAGSTVFARNVLGDCMCTPALRECEIALYDIDEKRLKESEIILSAINKNVNESKAVIKTYLGVENRKAALKGARFVVNAIQVGLYEPCTVIDFEIPKKYGLRQTIADTMGIGGIMRALRTIPVLEDFAADMEEVCPDAYFMNYTNPMAMLTGYMQRYTNINTIGLCHSVQVCSETLLKNLGMEDKLEGRTELIAGINHMAWLLELRDKTGNDLYPEIRKRSAKKNAEEKHDDMIRFDYIKRLGYYCTESSEHNSEYNAFYIKSKYPELIEKYNIPLDEYPRRCVNQIAGWEEEKNDILADGKITHERSKEYASYIMEAIVTNTPYKIGGNILNTGLIDNLPADACVEVPCLIDGNGIHPTHVGKLPVQLAAMNMTNINAQLITIEAARTKKREHIYQAAMMDPHTAAELSIDDIVKMCDELIDAHGEYMKYYK</sequence>
<comment type="cofactor">
    <cofactor evidence="13">
        <name>NAD(+)</name>
        <dbReference type="ChEBI" id="CHEBI:57540"/>
    </cofactor>
    <text evidence="13">Binds 1 NAD(+) per subunit.</text>
</comment>
<dbReference type="AlphaFoldDB" id="A0A1V4IIL6"/>
<evidence type="ECO:0000256" key="7">
    <source>
        <dbReference type="ARBA" id="ARBA00023211"/>
    </source>
</evidence>
<keyword evidence="9 13" id="KW-0326">Glycosidase</keyword>
<dbReference type="Gene3D" id="3.90.1820.10">
    <property type="entry name" value="AglA-like glucosidase"/>
    <property type="match status" value="1"/>
</dbReference>
<feature type="binding site" evidence="11">
    <location>
        <position position="205"/>
    </location>
    <ligand>
        <name>Mn(2+)</name>
        <dbReference type="ChEBI" id="CHEBI:29035"/>
    </ligand>
</feature>
<dbReference type="STRING" id="1450648.CLORY_30690"/>
<dbReference type="InterPro" id="IPR022616">
    <property type="entry name" value="Glyco_hydro_4_C"/>
</dbReference>
<dbReference type="CDD" id="cd05297">
    <property type="entry name" value="GH4_alpha_glucosidase_galactosidase"/>
    <property type="match status" value="1"/>
</dbReference>
<feature type="binding site" evidence="11">
    <location>
        <position position="173"/>
    </location>
    <ligand>
        <name>Mn(2+)</name>
        <dbReference type="ChEBI" id="CHEBI:29035"/>
    </ligand>
</feature>
<evidence type="ECO:0000256" key="4">
    <source>
        <dbReference type="ARBA" id="ARBA00022723"/>
    </source>
</evidence>
<keyword evidence="11" id="KW-0533">Nickel</keyword>
<evidence type="ECO:0000256" key="6">
    <source>
        <dbReference type="ARBA" id="ARBA00023027"/>
    </source>
</evidence>
<dbReference type="PANTHER" id="PTHR32092">
    <property type="entry name" value="6-PHOSPHO-BETA-GLUCOSIDASE-RELATED"/>
    <property type="match status" value="1"/>
</dbReference>
<dbReference type="InterPro" id="IPR036291">
    <property type="entry name" value="NAD(P)-bd_dom_sf"/>
</dbReference>
<dbReference type="InterPro" id="IPR015955">
    <property type="entry name" value="Lactate_DH/Glyco_Ohase_4_C"/>
</dbReference>
<evidence type="ECO:0000256" key="11">
    <source>
        <dbReference type="PIRSR" id="PIRSR601088-3"/>
    </source>
</evidence>
<dbReference type="GO" id="GO:0046872">
    <property type="term" value="F:metal ion binding"/>
    <property type="evidence" value="ECO:0007669"/>
    <property type="project" value="UniProtKB-KW"/>
</dbReference>
<feature type="site" description="Increases basicity of active site Tyr" evidence="12">
    <location>
        <position position="114"/>
    </location>
</feature>
<comment type="similarity">
    <text evidence="2 13">Belongs to the glycosyl hydrolase 4 family.</text>
</comment>
<dbReference type="SUPFAM" id="SSF51735">
    <property type="entry name" value="NAD(P)-binding Rossmann-fold domains"/>
    <property type="match status" value="1"/>
</dbReference>
<evidence type="ECO:0000256" key="12">
    <source>
        <dbReference type="PIRSR" id="PIRSR601088-4"/>
    </source>
</evidence>
<keyword evidence="4 11" id="KW-0479">Metal-binding</keyword>
<evidence type="ECO:0000256" key="1">
    <source>
        <dbReference type="ARBA" id="ARBA00001936"/>
    </source>
</evidence>
<evidence type="ECO:0000256" key="8">
    <source>
        <dbReference type="ARBA" id="ARBA00023277"/>
    </source>
</evidence>
<evidence type="ECO:0000313" key="16">
    <source>
        <dbReference type="Proteomes" id="UP000190080"/>
    </source>
</evidence>
<dbReference type="SUPFAM" id="SSF56327">
    <property type="entry name" value="LDH C-terminal domain-like"/>
    <property type="match status" value="1"/>
</dbReference>
<dbReference type="GO" id="GO:0005975">
    <property type="term" value="P:carbohydrate metabolic process"/>
    <property type="evidence" value="ECO:0007669"/>
    <property type="project" value="InterPro"/>
</dbReference>
<evidence type="ECO:0000313" key="15">
    <source>
        <dbReference type="EMBL" id="OPJ59852.1"/>
    </source>
</evidence>
<gene>
    <name evidence="15" type="primary">melA</name>
    <name evidence="15" type="ORF">CLORY_30690</name>
</gene>
<keyword evidence="7 11" id="KW-0464">Manganese</keyword>
<dbReference type="Proteomes" id="UP000190080">
    <property type="component" value="Unassembled WGS sequence"/>
</dbReference>
<evidence type="ECO:0000259" key="14">
    <source>
        <dbReference type="Pfam" id="PF11975"/>
    </source>
</evidence>
<dbReference type="PRINTS" id="PR00732">
    <property type="entry name" value="GLHYDRLASE4"/>
</dbReference>
<name>A0A1V4IIL6_9CLOT</name>
<dbReference type="EMBL" id="MZGV01000038">
    <property type="protein sequence ID" value="OPJ59852.1"/>
    <property type="molecule type" value="Genomic_DNA"/>
</dbReference>
<dbReference type="InterPro" id="IPR053715">
    <property type="entry name" value="GH4_Enzyme_sf"/>
</dbReference>
<evidence type="ECO:0000256" key="2">
    <source>
        <dbReference type="ARBA" id="ARBA00010141"/>
    </source>
</evidence>
<comment type="caution">
    <text evidence="15">The sequence shown here is derived from an EMBL/GenBank/DDBJ whole genome shotgun (WGS) entry which is preliminary data.</text>
</comment>
<keyword evidence="11" id="KW-0408">Iron</keyword>
<feature type="domain" description="Glycosyl hydrolase family 4 C-terminal" evidence="14">
    <location>
        <begin position="200"/>
        <end position="412"/>
    </location>
</feature>
<protein>
    <submittedName>
        <fullName evidence="15">Alpha-galactosidase</fullName>
        <ecNumber evidence="15">3.2.1.22</ecNumber>
    </submittedName>
</protein>
<dbReference type="EC" id="3.2.1.22" evidence="15"/>
<dbReference type="OrthoDB" id="9808275at2"/>
<evidence type="ECO:0000256" key="9">
    <source>
        <dbReference type="ARBA" id="ARBA00023295"/>
    </source>
</evidence>
<evidence type="ECO:0000256" key="3">
    <source>
        <dbReference type="ARBA" id="ARBA00011881"/>
    </source>
</evidence>
<evidence type="ECO:0000256" key="10">
    <source>
        <dbReference type="PIRSR" id="PIRSR601088-2"/>
    </source>
</evidence>
<keyword evidence="6 13" id="KW-0520">NAD</keyword>
<dbReference type="GO" id="GO:0004557">
    <property type="term" value="F:alpha-galactosidase activity"/>
    <property type="evidence" value="ECO:0007669"/>
    <property type="project" value="UniProtKB-EC"/>
</dbReference>
<organism evidence="15 16">
    <name type="scientific">Clostridium oryzae</name>
    <dbReference type="NCBI Taxonomy" id="1450648"/>
    <lineage>
        <taxon>Bacteria</taxon>
        <taxon>Bacillati</taxon>
        <taxon>Bacillota</taxon>
        <taxon>Clostridia</taxon>
        <taxon>Eubacteriales</taxon>
        <taxon>Clostridiaceae</taxon>
        <taxon>Clostridium</taxon>
    </lineage>
</organism>
<comment type="subunit">
    <text evidence="3">Homotetramer.</text>
</comment>
<evidence type="ECO:0000256" key="5">
    <source>
        <dbReference type="ARBA" id="ARBA00022801"/>
    </source>
</evidence>
<dbReference type="NCBIfam" id="NF011657">
    <property type="entry name" value="PRK15076.1"/>
    <property type="match status" value="1"/>
</dbReference>
<keyword evidence="11" id="KW-0170">Cobalt</keyword>
<dbReference type="PANTHER" id="PTHR32092:SF6">
    <property type="entry name" value="ALPHA-GALACTOSIDASE"/>
    <property type="match status" value="1"/>
</dbReference>